<dbReference type="PROSITE" id="PS51257">
    <property type="entry name" value="PROKAR_LIPOPROTEIN"/>
    <property type="match status" value="1"/>
</dbReference>
<dbReference type="InterPro" id="IPR000914">
    <property type="entry name" value="SBP_5_dom"/>
</dbReference>
<name>A0A917W3F2_9ACTN</name>
<dbReference type="PANTHER" id="PTHR30290">
    <property type="entry name" value="PERIPLASMIC BINDING COMPONENT OF ABC TRANSPORTER"/>
    <property type="match status" value="1"/>
</dbReference>
<dbReference type="GO" id="GO:0015833">
    <property type="term" value="P:peptide transport"/>
    <property type="evidence" value="ECO:0007669"/>
    <property type="project" value="TreeGrafter"/>
</dbReference>
<sequence length="713" mass="78183">MGRISRRHLLYSSALVAGGAALAACSGGGSNNAGDNSSSNPSAGGTAGASKKGDVTTALARPSSIQESPALKGKSLPPVAQRIPDKPYVIPHRWAGAGKYGGTLNQVVFSADGASNATSMAEFFYGNSPLRFLNDGLNIGPGLADSWESNDDASEWTLHFRKGLKWSDGQPFSVDDMLFWWEDIVLAGHDAQAPPPALVSGKGTLAKVKKTDDQTLVFTYDAPVPLFPDGLATYVNGGIGKNGPIYLLPKHYLKQFHPKYNPKTPKDWDSPGGLWEAKSNWVMNPDCPTMTGFRCKTFDNNTGVVLERNPYYYVVNTNGDQLPYLDEVHFTVQTNAQTIKLQIQQGSVDFCMGQFNQITLADVSTLTDAKEKGNYDILLWNSGSGTGSIFFFNYDWIATDPKVGKLIRDKRFRQAVSYGWDRESTRKTLYFGTGELTTGTVGPGSTEFHAQPNGQSAYNQWRDAYKAFDPAKAKSLLTDLGLKDTNGDGYLEFADGSKLSLQIPYSADIPATEAAKDDQFVADMKKIGLHFTRNPISPAAYTTNWTNGQYMAHTNWSCDNGTSILVVANWLVPVNNQNWAPLEGSWFNYLGTGTNDKETNVAPIKRHPPRMEPEKGGPVEKMTQLYQQARVEPDTTKRNQLVWEIMKVHVSDGPFFIGSTANYQNVVTKSKDLGNVPTSDNLALGGITNPWHTPTPAMYDPELWFWSDPTKHS</sequence>
<dbReference type="Pfam" id="PF00496">
    <property type="entry name" value="SBP_bac_5"/>
    <property type="match status" value="1"/>
</dbReference>
<feature type="region of interest" description="Disordered" evidence="1">
    <location>
        <begin position="27"/>
        <end position="78"/>
    </location>
</feature>
<dbReference type="GO" id="GO:1904680">
    <property type="term" value="F:peptide transmembrane transporter activity"/>
    <property type="evidence" value="ECO:0007669"/>
    <property type="project" value="TreeGrafter"/>
</dbReference>
<feature type="domain" description="Solute-binding protein family 5" evidence="3">
    <location>
        <begin position="139"/>
        <end position="565"/>
    </location>
</feature>
<keyword evidence="5" id="KW-1185">Reference proteome</keyword>
<keyword evidence="2" id="KW-0732">Signal</keyword>
<dbReference type="AlphaFoldDB" id="A0A917W3F2"/>
<dbReference type="PANTHER" id="PTHR30290:SF62">
    <property type="entry name" value="OLIGOPEPTIDE ABC TRANSPORTER, PERIPLASMIC OLIGOPEPTIDE-BINDING PROTEIN"/>
    <property type="match status" value="1"/>
</dbReference>
<dbReference type="EMBL" id="BMMZ01000003">
    <property type="protein sequence ID" value="GGL58000.1"/>
    <property type="molecule type" value="Genomic_DNA"/>
</dbReference>
<reference evidence="4" key="2">
    <citation type="submission" date="2020-09" db="EMBL/GenBank/DDBJ databases">
        <authorList>
            <person name="Sun Q."/>
            <person name="Zhou Y."/>
        </authorList>
    </citation>
    <scope>NUCLEOTIDE SEQUENCE</scope>
    <source>
        <strain evidence="4">CGMCC 4.7306</strain>
    </source>
</reference>
<accession>A0A917W3F2</accession>
<dbReference type="GO" id="GO:0042597">
    <property type="term" value="C:periplasmic space"/>
    <property type="evidence" value="ECO:0007669"/>
    <property type="project" value="UniProtKB-ARBA"/>
</dbReference>
<dbReference type="Proteomes" id="UP000613840">
    <property type="component" value="Unassembled WGS sequence"/>
</dbReference>
<proteinExistence type="predicted"/>
<organism evidence="4 5">
    <name type="scientific">Microlunatus endophyticus</name>
    <dbReference type="NCBI Taxonomy" id="1716077"/>
    <lineage>
        <taxon>Bacteria</taxon>
        <taxon>Bacillati</taxon>
        <taxon>Actinomycetota</taxon>
        <taxon>Actinomycetes</taxon>
        <taxon>Propionibacteriales</taxon>
        <taxon>Propionibacteriaceae</taxon>
        <taxon>Microlunatus</taxon>
    </lineage>
</organism>
<dbReference type="PROSITE" id="PS51318">
    <property type="entry name" value="TAT"/>
    <property type="match status" value="1"/>
</dbReference>
<dbReference type="Gene3D" id="3.40.190.10">
    <property type="entry name" value="Periplasmic binding protein-like II"/>
    <property type="match status" value="1"/>
</dbReference>
<evidence type="ECO:0000256" key="2">
    <source>
        <dbReference type="SAM" id="SignalP"/>
    </source>
</evidence>
<protein>
    <submittedName>
        <fullName evidence="4">Peptide ABC transporter substrate-binding protein</fullName>
    </submittedName>
</protein>
<evidence type="ECO:0000259" key="3">
    <source>
        <dbReference type="Pfam" id="PF00496"/>
    </source>
</evidence>
<comment type="caution">
    <text evidence="4">The sequence shown here is derived from an EMBL/GenBank/DDBJ whole genome shotgun (WGS) entry which is preliminary data.</text>
</comment>
<dbReference type="Gene3D" id="3.10.105.10">
    <property type="entry name" value="Dipeptide-binding Protein, Domain 3"/>
    <property type="match status" value="1"/>
</dbReference>
<evidence type="ECO:0000256" key="1">
    <source>
        <dbReference type="SAM" id="MobiDB-lite"/>
    </source>
</evidence>
<gene>
    <name evidence="4" type="ORF">GCM10011575_15430</name>
</gene>
<dbReference type="InterPro" id="IPR039424">
    <property type="entry name" value="SBP_5"/>
</dbReference>
<evidence type="ECO:0000313" key="4">
    <source>
        <dbReference type="EMBL" id="GGL58000.1"/>
    </source>
</evidence>
<feature type="signal peptide" evidence="2">
    <location>
        <begin position="1"/>
        <end position="23"/>
    </location>
</feature>
<dbReference type="GO" id="GO:0043190">
    <property type="term" value="C:ATP-binding cassette (ABC) transporter complex"/>
    <property type="evidence" value="ECO:0007669"/>
    <property type="project" value="InterPro"/>
</dbReference>
<dbReference type="InterPro" id="IPR006311">
    <property type="entry name" value="TAT_signal"/>
</dbReference>
<dbReference type="CDD" id="cd08500">
    <property type="entry name" value="PBP2_NikA_DppA_OppA_like_4"/>
    <property type="match status" value="1"/>
</dbReference>
<reference evidence="4" key="1">
    <citation type="journal article" date="2014" name="Int. J. Syst. Evol. Microbiol.">
        <title>Complete genome sequence of Corynebacterium casei LMG S-19264T (=DSM 44701T), isolated from a smear-ripened cheese.</title>
        <authorList>
            <consortium name="US DOE Joint Genome Institute (JGI-PGF)"/>
            <person name="Walter F."/>
            <person name="Albersmeier A."/>
            <person name="Kalinowski J."/>
            <person name="Ruckert C."/>
        </authorList>
    </citation>
    <scope>NUCLEOTIDE SEQUENCE</scope>
    <source>
        <strain evidence="4">CGMCC 4.7306</strain>
    </source>
</reference>
<dbReference type="SUPFAM" id="SSF53850">
    <property type="entry name" value="Periplasmic binding protein-like II"/>
    <property type="match status" value="1"/>
</dbReference>
<dbReference type="RefSeq" id="WP_188894615.1">
    <property type="nucleotide sequence ID" value="NZ_BMMZ01000003.1"/>
</dbReference>
<feature type="chain" id="PRO_5036711929" evidence="2">
    <location>
        <begin position="24"/>
        <end position="713"/>
    </location>
</feature>
<feature type="compositionally biased region" description="Low complexity" evidence="1">
    <location>
        <begin position="32"/>
        <end position="50"/>
    </location>
</feature>
<evidence type="ECO:0000313" key="5">
    <source>
        <dbReference type="Proteomes" id="UP000613840"/>
    </source>
</evidence>